<evidence type="ECO:0000313" key="1">
    <source>
        <dbReference type="EMBL" id="MSS56667.1"/>
    </source>
</evidence>
<dbReference type="RefSeq" id="WP_154556250.1">
    <property type="nucleotide sequence ID" value="NZ_JBQKKP010000027.1"/>
</dbReference>
<protein>
    <submittedName>
        <fullName evidence="1">Uncharacterized protein</fullName>
    </submittedName>
</protein>
<dbReference type="AlphaFoldDB" id="A0A6N7VG23"/>
<dbReference type="GeneID" id="93159066"/>
<comment type="caution">
    <text evidence="1">The sequence shown here is derived from an EMBL/GenBank/DDBJ whole genome shotgun (WGS) entry which is preliminary data.</text>
</comment>
<dbReference type="EMBL" id="VUMR01000036">
    <property type="protein sequence ID" value="MSS56667.1"/>
    <property type="molecule type" value="Genomic_DNA"/>
</dbReference>
<keyword evidence="2" id="KW-1185">Reference proteome</keyword>
<proteinExistence type="predicted"/>
<sequence>MNLNDYVKFNDSCKQFEIVTGTQGKYSYDDVIRVSVLNEKAKYKGKGIPFTAVLPGGPLPSGLFQNPYLYVGVKIVLKDETVLAIYVSKEKTMVNTDQYIQDRKIAKKIEEVIKNVCEISG</sequence>
<organism evidence="1 2">
    <name type="scientific">Holdemanella porci</name>
    <dbReference type="NCBI Taxonomy" id="2652276"/>
    <lineage>
        <taxon>Bacteria</taxon>
        <taxon>Bacillati</taxon>
        <taxon>Bacillota</taxon>
        <taxon>Erysipelotrichia</taxon>
        <taxon>Erysipelotrichales</taxon>
        <taxon>Erysipelotrichaceae</taxon>
        <taxon>Holdemanella</taxon>
    </lineage>
</organism>
<dbReference type="Proteomes" id="UP000434241">
    <property type="component" value="Unassembled WGS sequence"/>
</dbReference>
<gene>
    <name evidence="1" type="ORF">FYJ55_07140</name>
</gene>
<name>A0A6N7VG23_9FIRM</name>
<accession>A0A6N7VG23</accession>
<evidence type="ECO:0000313" key="2">
    <source>
        <dbReference type="Proteomes" id="UP000434241"/>
    </source>
</evidence>
<reference evidence="1 2" key="1">
    <citation type="submission" date="2019-08" db="EMBL/GenBank/DDBJ databases">
        <title>In-depth cultivation of the pig gut microbiome towards novel bacterial diversity and tailored functional studies.</title>
        <authorList>
            <person name="Wylensek D."/>
            <person name="Hitch T.C.A."/>
            <person name="Clavel T."/>
        </authorList>
    </citation>
    <scope>NUCLEOTIDE SEQUENCE [LARGE SCALE GENOMIC DNA]</scope>
    <source>
        <strain evidence="1 2">LKV-472-APC-3</strain>
    </source>
</reference>